<feature type="domain" description="DUF7930" evidence="1">
    <location>
        <begin position="187"/>
        <end position="260"/>
    </location>
</feature>
<dbReference type="Pfam" id="PF25558">
    <property type="entry name" value="DUF7930"/>
    <property type="match status" value="1"/>
</dbReference>
<dbReference type="WBParaSite" id="Csp11.Scaffold630.g20838.t1">
    <property type="protein sequence ID" value="Csp11.Scaffold630.g20838.t1"/>
    <property type="gene ID" value="Csp11.Scaffold630.g20838"/>
</dbReference>
<evidence type="ECO:0000259" key="1">
    <source>
        <dbReference type="Pfam" id="PF25558"/>
    </source>
</evidence>
<accession>A0A1I7UZA8</accession>
<organism evidence="2 3">
    <name type="scientific">Caenorhabditis tropicalis</name>
    <dbReference type="NCBI Taxonomy" id="1561998"/>
    <lineage>
        <taxon>Eukaryota</taxon>
        <taxon>Metazoa</taxon>
        <taxon>Ecdysozoa</taxon>
        <taxon>Nematoda</taxon>
        <taxon>Chromadorea</taxon>
        <taxon>Rhabditida</taxon>
        <taxon>Rhabditina</taxon>
        <taxon>Rhabditomorpha</taxon>
        <taxon>Rhabditoidea</taxon>
        <taxon>Rhabditidae</taxon>
        <taxon>Peloderinae</taxon>
        <taxon>Caenorhabditis</taxon>
    </lineage>
</organism>
<dbReference type="AlphaFoldDB" id="A0A1I7UZA8"/>
<reference evidence="3" key="1">
    <citation type="submission" date="2016-11" db="UniProtKB">
        <authorList>
            <consortium name="WormBaseParasite"/>
        </authorList>
    </citation>
    <scope>IDENTIFICATION</scope>
</reference>
<sequence>MQITGIISKLEAGYAYALTEKGNVFIPNSAAKSKNGEQFSSLLDRFFQNETVQLTIVKQPNGGKNGCVWMAKSVKKLEKSSAAGSSRPLSDEVHGPMNATVTVTSPTYAFATTEMGTVFIPGDAFDADFVRNVERDIRIGDQLTVRIKEQMERSGCKWVAMEAVKSMVFKEEEIREIAESNKEYVMGYGYILDLSPMEALVLDEKKNISVHCSLLTYTGGNRGNRLARTLQDITKPNDVVMYKASYTPNVGYDAVDWKLIVETENMRVPRDVKQADSFTQTTTDTLAVMFKRFMIENPAEMDRILPVIDHFPDQALPDHYIVARDNQRRQEKAAAEEERLRRKFKRQN</sequence>
<evidence type="ECO:0000313" key="3">
    <source>
        <dbReference type="WBParaSite" id="Csp11.Scaffold630.g20838.t1"/>
    </source>
</evidence>
<dbReference type="STRING" id="1561998.A0A1I7UZA8"/>
<dbReference type="eggNOG" id="ENOG502SUAU">
    <property type="taxonomic scope" value="Eukaryota"/>
</dbReference>
<keyword evidence="2" id="KW-1185">Reference proteome</keyword>
<evidence type="ECO:0000313" key="2">
    <source>
        <dbReference type="Proteomes" id="UP000095282"/>
    </source>
</evidence>
<protein>
    <submittedName>
        <fullName evidence="3">Ribonuclease FAU-1</fullName>
    </submittedName>
</protein>
<dbReference type="Proteomes" id="UP000095282">
    <property type="component" value="Unplaced"/>
</dbReference>
<name>A0A1I7UZA8_9PELO</name>
<proteinExistence type="predicted"/>
<dbReference type="InterPro" id="IPR057690">
    <property type="entry name" value="DUF7930"/>
</dbReference>